<evidence type="ECO:0000313" key="2">
    <source>
        <dbReference type="Proteomes" id="UP000189796"/>
    </source>
</evidence>
<name>A0A1M5PU50_9BRAD</name>
<dbReference type="Proteomes" id="UP000189796">
    <property type="component" value="Chromosome I"/>
</dbReference>
<accession>A0A1M5PU50</accession>
<dbReference type="RefSeq" id="WP_079602486.1">
    <property type="nucleotide sequence ID" value="NZ_LT670817.1"/>
</dbReference>
<proteinExistence type="predicted"/>
<sequence length="68" mass="7954">MDLVMHPSFNTARRKLRDIRRLIRKPLDAHDIALFKSMWAEALEKDATGFNCVLLVNDLIEQNTPLKY</sequence>
<dbReference type="AlphaFoldDB" id="A0A1M5PU50"/>
<gene>
    <name evidence="1" type="ORF">SAMN05443248_3501</name>
</gene>
<protein>
    <submittedName>
        <fullName evidence="1">Uncharacterized protein</fullName>
    </submittedName>
</protein>
<reference evidence="1 2" key="1">
    <citation type="submission" date="2016-11" db="EMBL/GenBank/DDBJ databases">
        <authorList>
            <person name="Jaros S."/>
            <person name="Januszkiewicz K."/>
            <person name="Wedrychowicz H."/>
        </authorList>
    </citation>
    <scope>NUCLEOTIDE SEQUENCE [LARGE SCALE GENOMIC DNA]</scope>
    <source>
        <strain evidence="1 2">GAS138</strain>
    </source>
</reference>
<dbReference type="EMBL" id="LT670817">
    <property type="protein sequence ID" value="SHH05009.1"/>
    <property type="molecule type" value="Genomic_DNA"/>
</dbReference>
<organism evidence="1 2">
    <name type="scientific">Bradyrhizobium erythrophlei</name>
    <dbReference type="NCBI Taxonomy" id="1437360"/>
    <lineage>
        <taxon>Bacteria</taxon>
        <taxon>Pseudomonadati</taxon>
        <taxon>Pseudomonadota</taxon>
        <taxon>Alphaproteobacteria</taxon>
        <taxon>Hyphomicrobiales</taxon>
        <taxon>Nitrobacteraceae</taxon>
        <taxon>Bradyrhizobium</taxon>
    </lineage>
</organism>
<evidence type="ECO:0000313" key="1">
    <source>
        <dbReference type="EMBL" id="SHH05009.1"/>
    </source>
</evidence>